<dbReference type="RefSeq" id="WP_304281051.1">
    <property type="nucleotide sequence ID" value="NZ_QFQZ01000074.1"/>
</dbReference>
<reference evidence="1 2" key="1">
    <citation type="submission" date="2017-08" db="EMBL/GenBank/DDBJ databases">
        <title>Infants hospitalized years apart are colonized by the same room-sourced microbial strains.</title>
        <authorList>
            <person name="Brooks B."/>
            <person name="Olm M.R."/>
            <person name="Firek B.A."/>
            <person name="Baker R."/>
            <person name="Thomas B.C."/>
            <person name="Morowitz M.J."/>
            <person name="Banfield J.F."/>
        </authorList>
    </citation>
    <scope>NUCLEOTIDE SEQUENCE [LARGE SCALE GENOMIC DNA]</scope>
    <source>
        <strain evidence="1">S2_003_000_R2_4</strain>
    </source>
</reference>
<proteinExistence type="predicted"/>
<gene>
    <name evidence="1" type="ORF">DI526_18285</name>
</gene>
<evidence type="ECO:0000313" key="2">
    <source>
        <dbReference type="Proteomes" id="UP000249393"/>
    </source>
</evidence>
<sequence length="97" mass="10219">MADYILLMHGDGAGERAAEWAPYIEQLVAAGRLRGGSAIGEGACFRRGAPAGPLSDRLTGFLRISAEDLEDAASCLVGNPVYETGGTVEIRRLPETN</sequence>
<protein>
    <recommendedName>
        <fullName evidence="3">YCII-related domain-containing protein</fullName>
    </recommendedName>
</protein>
<dbReference type="EMBL" id="QFQZ01000074">
    <property type="protein sequence ID" value="PZR31871.1"/>
    <property type="molecule type" value="Genomic_DNA"/>
</dbReference>
<name>A0A2W5X557_9CAUL</name>
<evidence type="ECO:0008006" key="3">
    <source>
        <dbReference type="Google" id="ProtNLM"/>
    </source>
</evidence>
<dbReference type="InterPro" id="IPR011008">
    <property type="entry name" value="Dimeric_a/b-barrel"/>
</dbReference>
<dbReference type="Gene3D" id="3.30.70.1060">
    <property type="entry name" value="Dimeric alpha+beta barrel"/>
    <property type="match status" value="1"/>
</dbReference>
<dbReference type="Proteomes" id="UP000249393">
    <property type="component" value="Unassembled WGS sequence"/>
</dbReference>
<evidence type="ECO:0000313" key="1">
    <source>
        <dbReference type="EMBL" id="PZR31871.1"/>
    </source>
</evidence>
<accession>A0A2W5X557</accession>
<dbReference type="AlphaFoldDB" id="A0A2W5X557"/>
<organism evidence="1 2">
    <name type="scientific">Caulobacter segnis</name>
    <dbReference type="NCBI Taxonomy" id="88688"/>
    <lineage>
        <taxon>Bacteria</taxon>
        <taxon>Pseudomonadati</taxon>
        <taxon>Pseudomonadota</taxon>
        <taxon>Alphaproteobacteria</taxon>
        <taxon>Caulobacterales</taxon>
        <taxon>Caulobacteraceae</taxon>
        <taxon>Caulobacter</taxon>
    </lineage>
</organism>
<comment type="caution">
    <text evidence="1">The sequence shown here is derived from an EMBL/GenBank/DDBJ whole genome shotgun (WGS) entry which is preliminary data.</text>
</comment>
<dbReference type="SUPFAM" id="SSF54909">
    <property type="entry name" value="Dimeric alpha+beta barrel"/>
    <property type="match status" value="1"/>
</dbReference>